<dbReference type="InterPro" id="IPR029399">
    <property type="entry name" value="TMEM192"/>
</dbReference>
<feature type="transmembrane region" description="Helical" evidence="7">
    <location>
        <begin position="159"/>
        <end position="183"/>
    </location>
</feature>
<evidence type="ECO:0000313" key="9">
    <source>
        <dbReference type="Proteomes" id="UP000007799"/>
    </source>
</evidence>
<dbReference type="InParanoid" id="F2TWK9"/>
<dbReference type="STRING" id="946362.F2TWK9"/>
<evidence type="ECO:0000256" key="5">
    <source>
        <dbReference type="ARBA" id="ARBA00023136"/>
    </source>
</evidence>
<dbReference type="FunCoup" id="F2TWK9">
    <property type="interactions" value="550"/>
</dbReference>
<comment type="similarity">
    <text evidence="2">Belongs to the TMEM192 family.</text>
</comment>
<evidence type="ECO:0000256" key="1">
    <source>
        <dbReference type="ARBA" id="ARBA00004141"/>
    </source>
</evidence>
<evidence type="ECO:0000256" key="2">
    <source>
        <dbReference type="ARBA" id="ARBA00006314"/>
    </source>
</evidence>
<sequence>MVSLSDKRYANAFGTGTNAAARETSALLDSSSSNSSRFASHKSINRGGAVARGPINGPPLSSGSRRVPAPRHTNKKHIGVVVPVAIGILLMCGLEAVLFVPPFRLGTHLLDAHKAPYAFLCIIHVAVWLVLVGIYRYGEHCHHNSRLMGYLRFYRDTQLLRRVPVIGMSLVNAILLVFTSFWSTNDEATMDRQNLIQIIVSVEMAISLPSYIIYLVKVIRFNRSRAPPDAHVEFQLNGNSTISMDAGEMDGDVDVDDLLERQSDMLKYMRQYTANLQTEIFALQAELRLTR</sequence>
<proteinExistence type="inferred from homology"/>
<keyword evidence="9" id="KW-1185">Reference proteome</keyword>
<name>F2TWK9_SALR5</name>
<comment type="subcellular location">
    <subcellularLocation>
        <location evidence="1">Membrane</location>
        <topology evidence="1">Multi-pass membrane protein</topology>
    </subcellularLocation>
</comment>
<evidence type="ECO:0000256" key="3">
    <source>
        <dbReference type="ARBA" id="ARBA00022692"/>
    </source>
</evidence>
<reference evidence="8" key="1">
    <citation type="submission" date="2009-08" db="EMBL/GenBank/DDBJ databases">
        <title>Annotation of Salpingoeca rosetta.</title>
        <authorList>
            <consortium name="The Broad Institute Genome Sequencing Platform"/>
            <person name="Russ C."/>
            <person name="Cuomo C."/>
            <person name="Burger G."/>
            <person name="Gray M.W."/>
            <person name="Holland P.W.H."/>
            <person name="King N."/>
            <person name="Lang F.B.F."/>
            <person name="Roger A.J."/>
            <person name="Ruiz-Trillo I."/>
            <person name="Young S.K."/>
            <person name="Zeng Q."/>
            <person name="Gargeya S."/>
            <person name="Alvarado L."/>
            <person name="Berlin A."/>
            <person name="Chapman S.B."/>
            <person name="Chen Z."/>
            <person name="Freedman E."/>
            <person name="Gellesch M."/>
            <person name="Goldberg J."/>
            <person name="Griggs A."/>
            <person name="Gujja S."/>
            <person name="Heilman E."/>
            <person name="Heiman D."/>
            <person name="Howarth C."/>
            <person name="Mehta T."/>
            <person name="Neiman D."/>
            <person name="Pearson M."/>
            <person name="Roberts A."/>
            <person name="Saif S."/>
            <person name="Shea T."/>
            <person name="Shenoy N."/>
            <person name="Sisk P."/>
            <person name="Stolte C."/>
            <person name="Sykes S."/>
            <person name="White J."/>
            <person name="Yandava C."/>
            <person name="Haas B."/>
            <person name="Nusbaum C."/>
            <person name="Birren B."/>
        </authorList>
    </citation>
    <scope>NUCLEOTIDE SEQUENCE [LARGE SCALE GENOMIC DNA]</scope>
    <source>
        <strain evidence="8">ATCC 50818</strain>
    </source>
</reference>
<evidence type="ECO:0000313" key="8">
    <source>
        <dbReference type="EMBL" id="EGD72455.1"/>
    </source>
</evidence>
<dbReference type="GO" id="GO:0005770">
    <property type="term" value="C:late endosome"/>
    <property type="evidence" value="ECO:0007669"/>
    <property type="project" value="TreeGrafter"/>
</dbReference>
<dbReference type="PANTHER" id="PTHR31592:SF1">
    <property type="entry name" value="TRANSMEMBRANE PROTEIN 192"/>
    <property type="match status" value="1"/>
</dbReference>
<accession>F2TWK9</accession>
<feature type="transmembrane region" description="Helical" evidence="7">
    <location>
        <begin position="115"/>
        <end position="138"/>
    </location>
</feature>
<evidence type="ECO:0000256" key="6">
    <source>
        <dbReference type="SAM" id="MobiDB-lite"/>
    </source>
</evidence>
<dbReference type="RefSeq" id="XP_004999024.1">
    <property type="nucleotide sequence ID" value="XM_004998967.1"/>
</dbReference>
<feature type="transmembrane region" description="Helical" evidence="7">
    <location>
        <begin position="80"/>
        <end position="103"/>
    </location>
</feature>
<protein>
    <recommendedName>
        <fullName evidence="10">Transmembrane protein 192</fullName>
    </recommendedName>
</protein>
<dbReference type="GeneID" id="16067791"/>
<dbReference type="AlphaFoldDB" id="F2TWK9"/>
<dbReference type="GO" id="GO:0005765">
    <property type="term" value="C:lysosomal membrane"/>
    <property type="evidence" value="ECO:0007669"/>
    <property type="project" value="TreeGrafter"/>
</dbReference>
<evidence type="ECO:0000256" key="7">
    <source>
        <dbReference type="SAM" id="Phobius"/>
    </source>
</evidence>
<evidence type="ECO:0000256" key="4">
    <source>
        <dbReference type="ARBA" id="ARBA00022989"/>
    </source>
</evidence>
<keyword evidence="3 7" id="KW-0812">Transmembrane</keyword>
<dbReference type="KEGG" id="sre:PTSG_00478"/>
<feature type="region of interest" description="Disordered" evidence="6">
    <location>
        <begin position="47"/>
        <end position="71"/>
    </location>
</feature>
<keyword evidence="4 7" id="KW-1133">Transmembrane helix</keyword>
<evidence type="ECO:0008006" key="10">
    <source>
        <dbReference type="Google" id="ProtNLM"/>
    </source>
</evidence>
<dbReference type="EMBL" id="GL832955">
    <property type="protein sequence ID" value="EGD72455.1"/>
    <property type="molecule type" value="Genomic_DNA"/>
</dbReference>
<dbReference type="PANTHER" id="PTHR31592">
    <property type="entry name" value="TRANSMEMBRANE PROTEIN 192"/>
    <property type="match status" value="1"/>
</dbReference>
<dbReference type="OrthoDB" id="6277625at2759"/>
<dbReference type="Pfam" id="PF14802">
    <property type="entry name" value="TMEM192"/>
    <property type="match status" value="1"/>
</dbReference>
<dbReference type="eggNOG" id="ENOG502RYVA">
    <property type="taxonomic scope" value="Eukaryota"/>
</dbReference>
<keyword evidence="5 7" id="KW-0472">Membrane</keyword>
<dbReference type="Proteomes" id="UP000007799">
    <property type="component" value="Unassembled WGS sequence"/>
</dbReference>
<feature type="transmembrane region" description="Helical" evidence="7">
    <location>
        <begin position="195"/>
        <end position="216"/>
    </location>
</feature>
<gene>
    <name evidence="8" type="ORF">PTSG_00478</name>
</gene>
<organism evidence="9">
    <name type="scientific">Salpingoeca rosetta (strain ATCC 50818 / BSB-021)</name>
    <dbReference type="NCBI Taxonomy" id="946362"/>
    <lineage>
        <taxon>Eukaryota</taxon>
        <taxon>Choanoflagellata</taxon>
        <taxon>Craspedida</taxon>
        <taxon>Salpingoecidae</taxon>
        <taxon>Salpingoeca</taxon>
    </lineage>
</organism>